<keyword evidence="1" id="KW-0812">Transmembrane</keyword>
<dbReference type="Proteomes" id="UP000507470">
    <property type="component" value="Unassembled WGS sequence"/>
</dbReference>
<sequence>MSGSIPSLSAVSNNKVHSEELPTAWGTKPKQPKDFSVLAFIVTVLFNHICGFFAYHFNEESNALKKCFIVSAKHSWHLHDYKKARRHSKYAVALIILGIIIGLATYALAFSLYFTLHENKACSDGQSYDNNSGINNINGQTKCCQYDPSTNPFGSNQGSRVLDMEIELYCSSSGDGPIYPDSNGQYSSCCSQFGCIFQGVK</sequence>
<gene>
    <name evidence="2" type="ORF">MCOR_34771</name>
</gene>
<evidence type="ECO:0000313" key="3">
    <source>
        <dbReference type="Proteomes" id="UP000507470"/>
    </source>
</evidence>
<dbReference type="EMBL" id="CACVKT020006264">
    <property type="protein sequence ID" value="CAC5400606.1"/>
    <property type="molecule type" value="Genomic_DNA"/>
</dbReference>
<reference evidence="2 3" key="1">
    <citation type="submission" date="2020-06" db="EMBL/GenBank/DDBJ databases">
        <authorList>
            <person name="Li R."/>
            <person name="Bekaert M."/>
        </authorList>
    </citation>
    <scope>NUCLEOTIDE SEQUENCE [LARGE SCALE GENOMIC DNA]</scope>
    <source>
        <strain evidence="3">wild</strain>
    </source>
</reference>
<organism evidence="2 3">
    <name type="scientific">Mytilus coruscus</name>
    <name type="common">Sea mussel</name>
    <dbReference type="NCBI Taxonomy" id="42192"/>
    <lineage>
        <taxon>Eukaryota</taxon>
        <taxon>Metazoa</taxon>
        <taxon>Spiralia</taxon>
        <taxon>Lophotrochozoa</taxon>
        <taxon>Mollusca</taxon>
        <taxon>Bivalvia</taxon>
        <taxon>Autobranchia</taxon>
        <taxon>Pteriomorphia</taxon>
        <taxon>Mytilida</taxon>
        <taxon>Mytiloidea</taxon>
        <taxon>Mytilidae</taxon>
        <taxon>Mytilinae</taxon>
        <taxon>Mytilus</taxon>
    </lineage>
</organism>
<dbReference type="AlphaFoldDB" id="A0A6J8CYE9"/>
<keyword evidence="3" id="KW-1185">Reference proteome</keyword>
<evidence type="ECO:0000256" key="1">
    <source>
        <dbReference type="SAM" id="Phobius"/>
    </source>
</evidence>
<dbReference type="OrthoDB" id="6134795at2759"/>
<proteinExistence type="predicted"/>
<evidence type="ECO:0000313" key="2">
    <source>
        <dbReference type="EMBL" id="CAC5400606.1"/>
    </source>
</evidence>
<feature type="transmembrane region" description="Helical" evidence="1">
    <location>
        <begin position="35"/>
        <end position="55"/>
    </location>
</feature>
<protein>
    <submittedName>
        <fullName evidence="2">Uncharacterized protein</fullName>
    </submittedName>
</protein>
<keyword evidence="1" id="KW-1133">Transmembrane helix</keyword>
<name>A0A6J8CYE9_MYTCO</name>
<keyword evidence="1" id="KW-0472">Membrane</keyword>
<feature type="transmembrane region" description="Helical" evidence="1">
    <location>
        <begin position="90"/>
        <end position="114"/>
    </location>
</feature>
<accession>A0A6J8CYE9</accession>